<dbReference type="PANTHER" id="PTHR46112">
    <property type="entry name" value="AMINOPEPTIDASE"/>
    <property type="match status" value="1"/>
</dbReference>
<dbReference type="AlphaFoldDB" id="A0A1T4M8D4"/>
<evidence type="ECO:0000313" key="3">
    <source>
        <dbReference type="EMBL" id="SJZ63171.1"/>
    </source>
</evidence>
<sequence>MKNYTKDELKKIYAARREKLFAFMKENKITAAVFEDTEGRRDLSVRYFTGHPSDALWICSSDGKNALVPWDENLAKERSVDVKIVPYNEYDRKNIEAVREILKSFKKNDPRLKVEVSPATPYPLFLKYVDALQGWDVLCRENSVHDFVLSLRACKDEYEIECTKEAARVGDLIIEKIENGIDDGSIKTEMDVSLLIERELRLNGCERNGFDTLAAGSSRSFAIHAFPGYTSAPWPGKGLSILDFGVVFEGYTSDTTLTVVKDATDEQKKLVELVEKAAKEALPYYKNGEKIKMAGLVADEVFKKAKREMPHTLGHGIGLEIHEFPRVSAKQTDDLVFKPGMIVTLEPGLYDSKLGGVRLENDVLVTENGNEVITHSKIIYR</sequence>
<organism evidence="3 4">
    <name type="scientific">Treponema berlinense</name>
    <dbReference type="NCBI Taxonomy" id="225004"/>
    <lineage>
        <taxon>Bacteria</taxon>
        <taxon>Pseudomonadati</taxon>
        <taxon>Spirochaetota</taxon>
        <taxon>Spirochaetia</taxon>
        <taxon>Spirochaetales</taxon>
        <taxon>Treponemataceae</taxon>
        <taxon>Treponema</taxon>
    </lineage>
</organism>
<dbReference type="PANTHER" id="PTHR46112:SF2">
    <property type="entry name" value="XAA-PRO AMINOPEPTIDASE P-RELATED"/>
    <property type="match status" value="1"/>
</dbReference>
<evidence type="ECO:0000259" key="1">
    <source>
        <dbReference type="Pfam" id="PF00557"/>
    </source>
</evidence>
<dbReference type="Pfam" id="PF01321">
    <property type="entry name" value="Creatinase_N"/>
    <property type="match status" value="1"/>
</dbReference>
<feature type="domain" description="Creatinase N-terminal" evidence="2">
    <location>
        <begin position="16"/>
        <end position="112"/>
    </location>
</feature>
<dbReference type="Gene3D" id="3.40.350.10">
    <property type="entry name" value="Creatinase/prolidase N-terminal domain"/>
    <property type="match status" value="1"/>
</dbReference>
<protein>
    <submittedName>
        <fullName evidence="3">Xaa-Pro dipeptidase</fullName>
    </submittedName>
</protein>
<dbReference type="OrthoDB" id="9806388at2"/>
<gene>
    <name evidence="3" type="ORF">SAMN02745152_00798</name>
</gene>
<dbReference type="InterPro" id="IPR029149">
    <property type="entry name" value="Creatin/AminoP/Spt16_N"/>
</dbReference>
<dbReference type="STRING" id="225004.SAMN02745152_00798"/>
<feature type="domain" description="Peptidase M24" evidence="1">
    <location>
        <begin position="161"/>
        <end position="367"/>
    </location>
</feature>
<dbReference type="EMBL" id="FUXC01000003">
    <property type="protein sequence ID" value="SJZ63171.1"/>
    <property type="molecule type" value="Genomic_DNA"/>
</dbReference>
<dbReference type="GeneID" id="303367056"/>
<dbReference type="RefSeq" id="WP_078930550.1">
    <property type="nucleotide sequence ID" value="NZ_CAMEQG010000044.1"/>
</dbReference>
<evidence type="ECO:0000259" key="2">
    <source>
        <dbReference type="Pfam" id="PF01321"/>
    </source>
</evidence>
<dbReference type="InterPro" id="IPR050659">
    <property type="entry name" value="Peptidase_M24B"/>
</dbReference>
<dbReference type="SUPFAM" id="SSF55920">
    <property type="entry name" value="Creatinase/aminopeptidase"/>
    <property type="match status" value="1"/>
</dbReference>
<dbReference type="Proteomes" id="UP000190395">
    <property type="component" value="Unassembled WGS sequence"/>
</dbReference>
<dbReference type="SUPFAM" id="SSF53092">
    <property type="entry name" value="Creatinase/prolidase N-terminal domain"/>
    <property type="match status" value="1"/>
</dbReference>
<reference evidence="3 4" key="1">
    <citation type="submission" date="2017-02" db="EMBL/GenBank/DDBJ databases">
        <authorList>
            <person name="Peterson S.W."/>
        </authorList>
    </citation>
    <scope>NUCLEOTIDE SEQUENCE [LARGE SCALE GENOMIC DNA]</scope>
    <source>
        <strain evidence="3 4">ATCC BAA-909</strain>
    </source>
</reference>
<dbReference type="Gene3D" id="3.90.230.10">
    <property type="entry name" value="Creatinase/methionine aminopeptidase superfamily"/>
    <property type="match status" value="1"/>
</dbReference>
<keyword evidence="4" id="KW-1185">Reference proteome</keyword>
<proteinExistence type="predicted"/>
<dbReference type="Pfam" id="PF00557">
    <property type="entry name" value="Peptidase_M24"/>
    <property type="match status" value="1"/>
</dbReference>
<name>A0A1T4M8D4_9SPIR</name>
<dbReference type="InterPro" id="IPR000587">
    <property type="entry name" value="Creatinase_N"/>
</dbReference>
<dbReference type="InterPro" id="IPR000994">
    <property type="entry name" value="Pept_M24"/>
</dbReference>
<accession>A0A1T4M8D4</accession>
<evidence type="ECO:0000313" key="4">
    <source>
        <dbReference type="Proteomes" id="UP000190395"/>
    </source>
</evidence>
<dbReference type="InterPro" id="IPR036005">
    <property type="entry name" value="Creatinase/aminopeptidase-like"/>
</dbReference>